<keyword evidence="4" id="KW-0804">Transcription</keyword>
<dbReference type="GO" id="GO:0000981">
    <property type="term" value="F:DNA-binding transcription factor activity, RNA polymerase II-specific"/>
    <property type="evidence" value="ECO:0007669"/>
    <property type="project" value="InterPro"/>
</dbReference>
<evidence type="ECO:0000256" key="3">
    <source>
        <dbReference type="ARBA" id="ARBA00023015"/>
    </source>
</evidence>
<dbReference type="PROSITE" id="PS50157">
    <property type="entry name" value="ZINC_FINGER_C2H2_2"/>
    <property type="match status" value="1"/>
</dbReference>
<name>A0A6G1H9Z5_9PEZI</name>
<keyword evidence="3" id="KW-0805">Transcription regulation</keyword>
<dbReference type="PANTHER" id="PTHR47660:SF3">
    <property type="entry name" value="FINGER DOMAIN PROTEIN, PUTATIVE (AFU_ORTHOLOGUE AFUA_4G03310)-RELATED"/>
    <property type="match status" value="1"/>
</dbReference>
<evidence type="ECO:0000259" key="9">
    <source>
        <dbReference type="PROSITE" id="PS50157"/>
    </source>
</evidence>
<evidence type="ECO:0000256" key="4">
    <source>
        <dbReference type="ARBA" id="ARBA00023163"/>
    </source>
</evidence>
<keyword evidence="6" id="KW-0863">Zinc-finger</keyword>
<dbReference type="InterPro" id="IPR013087">
    <property type="entry name" value="Znf_C2H2_type"/>
</dbReference>
<feature type="region of interest" description="Disordered" evidence="7">
    <location>
        <begin position="101"/>
        <end position="133"/>
    </location>
</feature>
<keyword evidence="11" id="KW-1185">Reference proteome</keyword>
<reference evidence="10" key="1">
    <citation type="journal article" date="2020" name="Stud. Mycol.">
        <title>101 Dothideomycetes genomes: a test case for predicting lifestyles and emergence of pathogens.</title>
        <authorList>
            <person name="Haridas S."/>
            <person name="Albert R."/>
            <person name="Binder M."/>
            <person name="Bloem J."/>
            <person name="Labutti K."/>
            <person name="Salamov A."/>
            <person name="Andreopoulos B."/>
            <person name="Baker S."/>
            <person name="Barry K."/>
            <person name="Bills G."/>
            <person name="Bluhm B."/>
            <person name="Cannon C."/>
            <person name="Castanera R."/>
            <person name="Culley D."/>
            <person name="Daum C."/>
            <person name="Ezra D."/>
            <person name="Gonzalez J."/>
            <person name="Henrissat B."/>
            <person name="Kuo A."/>
            <person name="Liang C."/>
            <person name="Lipzen A."/>
            <person name="Lutzoni F."/>
            <person name="Magnuson J."/>
            <person name="Mondo S."/>
            <person name="Nolan M."/>
            <person name="Ohm R."/>
            <person name="Pangilinan J."/>
            <person name="Park H.-J."/>
            <person name="Ramirez L."/>
            <person name="Alfaro M."/>
            <person name="Sun H."/>
            <person name="Tritt A."/>
            <person name="Yoshinaga Y."/>
            <person name="Zwiers L.-H."/>
            <person name="Turgeon B."/>
            <person name="Goodwin S."/>
            <person name="Spatafora J."/>
            <person name="Crous P."/>
            <person name="Grigoriev I."/>
        </authorList>
    </citation>
    <scope>NUCLEOTIDE SEQUENCE</scope>
    <source>
        <strain evidence="10">CBS 113979</strain>
    </source>
</reference>
<keyword evidence="5" id="KW-0539">Nucleus</keyword>
<evidence type="ECO:0000256" key="7">
    <source>
        <dbReference type="SAM" id="MobiDB-lite"/>
    </source>
</evidence>
<dbReference type="AlphaFoldDB" id="A0A6G1H9Z5"/>
<dbReference type="Gene3D" id="4.10.240.10">
    <property type="entry name" value="Zn(2)-C6 fungal-type DNA-binding domain"/>
    <property type="match status" value="1"/>
</dbReference>
<evidence type="ECO:0000256" key="1">
    <source>
        <dbReference type="ARBA" id="ARBA00022723"/>
    </source>
</evidence>
<protein>
    <recommendedName>
        <fullName evidence="12">Zn(2)-C6 fungal-type domain-containing protein</fullName>
    </recommendedName>
</protein>
<feature type="domain" description="C2H2-type" evidence="9">
    <location>
        <begin position="6"/>
        <end position="36"/>
    </location>
</feature>
<evidence type="ECO:0008006" key="12">
    <source>
        <dbReference type="Google" id="ProtNLM"/>
    </source>
</evidence>
<dbReference type="PROSITE" id="PS00463">
    <property type="entry name" value="ZN2_CY6_FUNGAL_1"/>
    <property type="match status" value="1"/>
</dbReference>
<dbReference type="SUPFAM" id="SSF57701">
    <property type="entry name" value="Zn2/Cys6 DNA-binding domain"/>
    <property type="match status" value="1"/>
</dbReference>
<evidence type="ECO:0000313" key="11">
    <source>
        <dbReference type="Proteomes" id="UP000800041"/>
    </source>
</evidence>
<dbReference type="SMART" id="SM00066">
    <property type="entry name" value="GAL4"/>
    <property type="match status" value="1"/>
</dbReference>
<gene>
    <name evidence="10" type="ORF">K402DRAFT_325354</name>
</gene>
<accession>A0A6G1H9Z5</accession>
<feature type="compositionally biased region" description="Polar residues" evidence="7">
    <location>
        <begin position="313"/>
        <end position="324"/>
    </location>
</feature>
<proteinExistence type="predicted"/>
<evidence type="ECO:0000256" key="2">
    <source>
        <dbReference type="ARBA" id="ARBA00022833"/>
    </source>
</evidence>
<dbReference type="PROSITE" id="PS50048">
    <property type="entry name" value="ZN2_CY6_FUNGAL_2"/>
    <property type="match status" value="1"/>
</dbReference>
<feature type="domain" description="Zn(2)-C6 fungal-type" evidence="8">
    <location>
        <begin position="40"/>
        <end position="70"/>
    </location>
</feature>
<organism evidence="10 11">
    <name type="scientific">Aulographum hederae CBS 113979</name>
    <dbReference type="NCBI Taxonomy" id="1176131"/>
    <lineage>
        <taxon>Eukaryota</taxon>
        <taxon>Fungi</taxon>
        <taxon>Dikarya</taxon>
        <taxon>Ascomycota</taxon>
        <taxon>Pezizomycotina</taxon>
        <taxon>Dothideomycetes</taxon>
        <taxon>Pleosporomycetidae</taxon>
        <taxon>Aulographales</taxon>
        <taxon>Aulographaceae</taxon>
    </lineage>
</organism>
<dbReference type="EMBL" id="ML977143">
    <property type="protein sequence ID" value="KAF1990031.1"/>
    <property type="molecule type" value="Genomic_DNA"/>
</dbReference>
<dbReference type="Pfam" id="PF00172">
    <property type="entry name" value="Zn_clus"/>
    <property type="match status" value="1"/>
</dbReference>
<dbReference type="Proteomes" id="UP000800041">
    <property type="component" value="Unassembled WGS sequence"/>
</dbReference>
<evidence type="ECO:0000256" key="5">
    <source>
        <dbReference type="ARBA" id="ARBA00023242"/>
    </source>
</evidence>
<dbReference type="GO" id="GO:0008270">
    <property type="term" value="F:zinc ion binding"/>
    <property type="evidence" value="ECO:0007669"/>
    <property type="project" value="UniProtKB-KW"/>
</dbReference>
<dbReference type="PRINTS" id="PR00755">
    <property type="entry name" value="AFLATOXINBRP"/>
</dbReference>
<sequence>MDFSSLQCPQCKRTFSQKSSCIRHQKRCLQNIPSAPRKKSCKSCAASKTKCDLRLPSCSRCASRNDTCEYAVRPPNPVLDALEQVSQSDLQGAIDGLNTLANEPDNYANTAHSSGASGSRGSAPSGSTSSSDLDRREFLDFDGTGQQEPYPLQFSTRHSRTLASHSMQLILRIFRTYPRMMERGDLPPFIHPVQMQSKIPKPLANCRILLKLWAGGCRETKGFVTLIMKREMRRLIDDYRDFSESDILASLQALILYTIFLLFPSPHPAGTNPNHLPPPITTDPTLPPTSLASLQNIAWHLAGTGLILRSETFPPTNVPQNTSNPDFCSDPESPPDDPTPIPTHAAWALITAKRHSIIALYLLDWAWCLWHNVPPFPCSELRSMPAPTAKNLWEARGAEEWEKKYREWRARWRNVPGEGGIRGAFSYHELMGMQPGVELGERGELWLSEVGEFGIVLMALGEFQFPFPVQLLHTLFFSCGTFCRVWDGADTCHSQCYGRYGAGYHYRAYAED</sequence>
<dbReference type="InterPro" id="IPR036864">
    <property type="entry name" value="Zn2-C6_fun-type_DNA-bd_sf"/>
</dbReference>
<dbReference type="OrthoDB" id="2441642at2759"/>
<dbReference type="PANTHER" id="PTHR47660">
    <property type="entry name" value="TRANSCRIPTION FACTOR WITH C2H2 AND ZN(2)-CYS(6) DNA BINDING DOMAIN (EUROFUNG)-RELATED-RELATED"/>
    <property type="match status" value="1"/>
</dbReference>
<evidence type="ECO:0000256" key="6">
    <source>
        <dbReference type="PROSITE-ProRule" id="PRU00042"/>
    </source>
</evidence>
<dbReference type="InterPro" id="IPR001138">
    <property type="entry name" value="Zn2Cys6_DnaBD"/>
</dbReference>
<evidence type="ECO:0000313" key="10">
    <source>
        <dbReference type="EMBL" id="KAF1990031.1"/>
    </source>
</evidence>
<feature type="region of interest" description="Disordered" evidence="7">
    <location>
        <begin position="312"/>
        <end position="338"/>
    </location>
</feature>
<keyword evidence="1" id="KW-0479">Metal-binding</keyword>
<keyword evidence="2" id="KW-0862">Zinc</keyword>
<evidence type="ECO:0000259" key="8">
    <source>
        <dbReference type="PROSITE" id="PS50048"/>
    </source>
</evidence>
<dbReference type="CDD" id="cd00067">
    <property type="entry name" value="GAL4"/>
    <property type="match status" value="1"/>
</dbReference>
<feature type="compositionally biased region" description="Low complexity" evidence="7">
    <location>
        <begin position="113"/>
        <end position="131"/>
    </location>
</feature>